<dbReference type="InterPro" id="IPR019734">
    <property type="entry name" value="TPR_rpt"/>
</dbReference>
<accession>A0A3S7X3S0</accession>
<dbReference type="Pfam" id="PF13414">
    <property type="entry name" value="TPR_11"/>
    <property type="match status" value="1"/>
</dbReference>
<dbReference type="VEuPathDB" id="TriTrypDB:LdBPK_303030.1"/>
<dbReference type="VEuPathDB" id="TriTrypDB:LdCL_300035900"/>
<dbReference type="InterPro" id="IPR013105">
    <property type="entry name" value="TPR_2"/>
</dbReference>
<dbReference type="Gene3D" id="1.25.40.10">
    <property type="entry name" value="Tetratricopeptide repeat domain"/>
    <property type="match status" value="5"/>
</dbReference>
<evidence type="ECO:0000256" key="2">
    <source>
        <dbReference type="ARBA" id="ARBA00022803"/>
    </source>
</evidence>
<protein>
    <submittedName>
        <fullName evidence="5">Tetratricopeptide repeat/TPR repeat, putative</fullName>
    </submittedName>
</protein>
<dbReference type="EMBL" id="CP029529">
    <property type="protein sequence ID" value="AYU81103.1"/>
    <property type="molecule type" value="Genomic_DNA"/>
</dbReference>
<feature type="repeat" description="TPR" evidence="3">
    <location>
        <begin position="511"/>
        <end position="544"/>
    </location>
</feature>
<dbReference type="SMART" id="SM00028">
    <property type="entry name" value="TPR"/>
    <property type="match status" value="14"/>
</dbReference>
<feature type="repeat" description="TPR" evidence="3">
    <location>
        <begin position="409"/>
        <end position="442"/>
    </location>
</feature>
<feature type="repeat" description="TPR" evidence="3">
    <location>
        <begin position="613"/>
        <end position="646"/>
    </location>
</feature>
<dbReference type="SUPFAM" id="SSF48452">
    <property type="entry name" value="TPR-like"/>
    <property type="match status" value="3"/>
</dbReference>
<reference evidence="5 6" key="1">
    <citation type="journal article" date="2018" name="Sci. Rep.">
        <title>A complete Leishmania donovani reference genome identifies novel genetic variations associated with virulence.</title>
        <authorList>
            <person name="Lypaczewski P."/>
            <person name="Hoshizaki J."/>
            <person name="Zhang W.-W."/>
            <person name="McCall L.-I."/>
            <person name="Torcivia-Rodriguez J."/>
            <person name="Simonyan V."/>
            <person name="Kaur A."/>
            <person name="Dewar K."/>
            <person name="Matlashewski G."/>
        </authorList>
    </citation>
    <scope>NUCLEOTIDE SEQUENCE [LARGE SCALE GENOMIC DNA]</scope>
    <source>
        <strain evidence="5 6">LdCL</strain>
    </source>
</reference>
<evidence type="ECO:0000256" key="3">
    <source>
        <dbReference type="PROSITE-ProRule" id="PRU00339"/>
    </source>
</evidence>
<feature type="repeat" description="TPR" evidence="3">
    <location>
        <begin position="716"/>
        <end position="749"/>
    </location>
</feature>
<dbReference type="Pfam" id="PF13181">
    <property type="entry name" value="TPR_8"/>
    <property type="match status" value="2"/>
</dbReference>
<dbReference type="Proteomes" id="UP000274082">
    <property type="component" value="Chromosome 30"/>
</dbReference>
<feature type="repeat" description="TPR" evidence="3">
    <location>
        <begin position="477"/>
        <end position="510"/>
    </location>
</feature>
<feature type="repeat" description="TPR" evidence="3">
    <location>
        <begin position="93"/>
        <end position="126"/>
    </location>
</feature>
<dbReference type="InterPro" id="IPR011990">
    <property type="entry name" value="TPR-like_helical_dom_sf"/>
</dbReference>
<feature type="repeat" description="TPR" evidence="3">
    <location>
        <begin position="579"/>
        <end position="612"/>
    </location>
</feature>
<dbReference type="AlphaFoldDB" id="A0A3S7X3S0"/>
<dbReference type="PROSITE" id="PS50005">
    <property type="entry name" value="TPR"/>
    <property type="match status" value="12"/>
</dbReference>
<evidence type="ECO:0000313" key="6">
    <source>
        <dbReference type="Proteomes" id="UP000274082"/>
    </source>
</evidence>
<dbReference type="InterPro" id="IPR050498">
    <property type="entry name" value="Ycf3"/>
</dbReference>
<keyword evidence="1" id="KW-0677">Repeat</keyword>
<feature type="region of interest" description="Disordered" evidence="4">
    <location>
        <begin position="209"/>
        <end position="246"/>
    </location>
</feature>
<dbReference type="VEuPathDB" id="TriTrypDB:LDHU3_30.4020"/>
<gene>
    <name evidence="5" type="ORF">LdCL_300035900</name>
</gene>
<dbReference type="Pfam" id="PF00515">
    <property type="entry name" value="TPR_1"/>
    <property type="match status" value="3"/>
</dbReference>
<feature type="repeat" description="TPR" evidence="3">
    <location>
        <begin position="443"/>
        <end position="476"/>
    </location>
</feature>
<evidence type="ECO:0000256" key="4">
    <source>
        <dbReference type="SAM" id="MobiDB-lite"/>
    </source>
</evidence>
<sequence>MHTSTSSLTGATTSSRVPVSHYNPCLPPVDVVAHYTDLLKRGAETRLTRLLRAKAYVQLHDYASACADLDDWIQEIDRTAHGISAGAAADSLTEALFYRGVCRARLSQVKDAVADFTEVLQRKPGHRRAHYERAACHAQLDDFFNAIADYEAALQLDEVGREKENLRRYRERRCCSAQQQPRRMRFASSRPRRSPLPLCSIAVRPPSNAVSPLRQHVPTPASEKAQLTDGPLAPEQSAPCSPVSTRGAMASSSRCMPMNEASDSAVATVSLSEYTMPAAGAGATTLSAILGRRISQGFSDHSHDNLTSVSSSTESLLDGSVMEVDETVEDVSAARTHEIAASYSTRHENPENGHGMLAAMDPTCILSSSNSEGEEWLPDDVLEAETWQQSKGSCAAARLATAGQLLLNAHYFYQRGLEHRRRGELEAAIHMYTRALELSPTHFKALFNRAFCEDKLKNYTRAIEDYTAALDLDPRNPFTHYNLGISYDHKGRHARAMQAFTRAIELDDRHPDFFHNRGFTQRKQGAYAAAIADYTTAISLDPKHFKSHYNRAYCFSKLGRYEEAVADYAAALQIDSGNANAYHNRGAALAKLGRLEAAVENFNCALRLSPKLTFALNARGLVYDQLQQYDKALADFTEAIRLDQRNPVWLHNRGYTYRNMGELELAIADYSASIKLAPHSHTAYTNRAFAFRKLGRYEAAIEDYTRALREHPGVATKVLNNRAYCFARLNLFEDAVRDYTEVLATDPVNAHALYNRGISFEKCGKYNAAVDDFTRAIRLAPEVPSTACSYYSRGTSRLQLHQVPQAAEDLKQALKLDLVACGLRSEALYAFRAEHPAWRLLQDLGAD</sequence>
<feature type="repeat" description="TPR" evidence="3">
    <location>
        <begin position="647"/>
        <end position="680"/>
    </location>
</feature>
<dbReference type="PANTHER" id="PTHR44858:SF1">
    <property type="entry name" value="UDP-N-ACETYLGLUCOSAMINE--PEPTIDE N-ACETYLGLUCOSAMINYLTRANSFERASE SPINDLY-RELATED"/>
    <property type="match status" value="1"/>
</dbReference>
<keyword evidence="2 3" id="KW-0802">TPR repeat</keyword>
<dbReference type="PROSITE" id="PS50293">
    <property type="entry name" value="TPR_REGION"/>
    <property type="match status" value="4"/>
</dbReference>
<dbReference type="Pfam" id="PF07719">
    <property type="entry name" value="TPR_2"/>
    <property type="match status" value="1"/>
</dbReference>
<feature type="repeat" description="TPR" evidence="3">
    <location>
        <begin position="545"/>
        <end position="578"/>
    </location>
</feature>
<name>A0A3S7X3S0_LEIDO</name>
<keyword evidence="6" id="KW-1185">Reference proteome</keyword>
<feature type="repeat" description="TPR" evidence="3">
    <location>
        <begin position="750"/>
        <end position="783"/>
    </location>
</feature>
<dbReference type="Pfam" id="PF13432">
    <property type="entry name" value="TPR_16"/>
    <property type="match status" value="2"/>
</dbReference>
<organism evidence="5 6">
    <name type="scientific">Leishmania donovani</name>
    <dbReference type="NCBI Taxonomy" id="5661"/>
    <lineage>
        <taxon>Eukaryota</taxon>
        <taxon>Discoba</taxon>
        <taxon>Euglenozoa</taxon>
        <taxon>Kinetoplastea</taxon>
        <taxon>Metakinetoplastina</taxon>
        <taxon>Trypanosomatida</taxon>
        <taxon>Trypanosomatidae</taxon>
        <taxon>Leishmaniinae</taxon>
        <taxon>Leishmania</taxon>
    </lineage>
</organism>
<dbReference type="OrthoDB" id="1926212at2759"/>
<dbReference type="PANTHER" id="PTHR44858">
    <property type="entry name" value="TETRATRICOPEPTIDE REPEAT PROTEIN 6"/>
    <property type="match status" value="1"/>
</dbReference>
<evidence type="ECO:0000256" key="1">
    <source>
        <dbReference type="ARBA" id="ARBA00022737"/>
    </source>
</evidence>
<proteinExistence type="predicted"/>
<evidence type="ECO:0000313" key="5">
    <source>
        <dbReference type="EMBL" id="AYU81103.1"/>
    </source>
</evidence>
<feature type="repeat" description="TPR" evidence="3">
    <location>
        <begin position="681"/>
        <end position="714"/>
    </location>
</feature>